<dbReference type="CDD" id="cd12910">
    <property type="entry name" value="SPRY_SSH4_like"/>
    <property type="match status" value="1"/>
</dbReference>
<comment type="subcellular location">
    <subcellularLocation>
        <location evidence="1">Membrane</location>
    </subcellularLocation>
</comment>
<sequence length="405" mass="44113">MCFGKRNEISDDPPPRPAQNYQNQSNPSSTNDTKMTNFASNNPYHSRPGNAASGQQEYAPPPGPPPSQQHHQQSQGDFAPPAGPPPSHKPQPPQDEYAPPAGPPPSKGRDNTSWIAPPQDGPSSAAGSSQQHNWEAAVPDTSQLPPPPALFNGYDRSPANNATEDESNAGEAWCAQNPLRGPIQLDAAGEAALRANNFCLVEPPGFRGQTTWKGAGSWAVTSPRGCSDSTLISWPPQYVVSEHDPTRTGRRRTIYYEVKADRCSDRANLALGYTAMPYPGFRLPGWHRGSLAVHGDDGHRYVNDTHGGKDFTKEFVRGETHGVGMVIAQSEKDACRASVEVFFTRNGKRVGGWNIHEETDSNEDKPVTGLEGFHDLYAAVGMFEDTEFEVVFDPAKWLYKGVKNE</sequence>
<dbReference type="EMBL" id="AZHB01000006">
    <property type="protein sequence ID" value="OAA68806.1"/>
    <property type="molecule type" value="Genomic_DNA"/>
</dbReference>
<evidence type="ECO:0000256" key="4">
    <source>
        <dbReference type="ARBA" id="ARBA00023136"/>
    </source>
</evidence>
<protein>
    <submittedName>
        <fullName evidence="6">SPla/RYanodine receptor SPRY</fullName>
    </submittedName>
</protein>
<keyword evidence="7" id="KW-1185">Reference proteome</keyword>
<comment type="caution">
    <text evidence="6">The sequence shown here is derived from an EMBL/GenBank/DDBJ whole genome shotgun (WGS) entry which is preliminary data.</text>
</comment>
<evidence type="ECO:0000256" key="5">
    <source>
        <dbReference type="SAM" id="MobiDB-lite"/>
    </source>
</evidence>
<dbReference type="STRING" id="1081104.A0A168AIU6"/>
<dbReference type="RefSeq" id="XP_018705676.1">
    <property type="nucleotide sequence ID" value="XM_018846787.1"/>
</dbReference>
<dbReference type="InterPro" id="IPR050618">
    <property type="entry name" value="Ubq-SigPath_Reg"/>
</dbReference>
<organism evidence="6 7">
    <name type="scientific">Cordyceps fumosorosea (strain ARSEF 2679)</name>
    <name type="common">Isaria fumosorosea</name>
    <dbReference type="NCBI Taxonomy" id="1081104"/>
    <lineage>
        <taxon>Eukaryota</taxon>
        <taxon>Fungi</taxon>
        <taxon>Dikarya</taxon>
        <taxon>Ascomycota</taxon>
        <taxon>Pezizomycotina</taxon>
        <taxon>Sordariomycetes</taxon>
        <taxon>Hypocreomycetidae</taxon>
        <taxon>Hypocreales</taxon>
        <taxon>Cordycipitaceae</taxon>
        <taxon>Cordyceps</taxon>
    </lineage>
</organism>
<dbReference type="AlphaFoldDB" id="A0A168AIU6"/>
<gene>
    <name evidence="6" type="ORF">ISF_03181</name>
</gene>
<name>A0A168AIU6_CORFA</name>
<keyword evidence="2" id="KW-0812">Transmembrane</keyword>
<keyword evidence="6" id="KW-0675">Receptor</keyword>
<dbReference type="GO" id="GO:0016020">
    <property type="term" value="C:membrane"/>
    <property type="evidence" value="ECO:0007669"/>
    <property type="project" value="UniProtKB-SubCell"/>
</dbReference>
<dbReference type="InterPro" id="IPR035780">
    <property type="entry name" value="SPRY_Ssh4-like"/>
</dbReference>
<feature type="region of interest" description="Disordered" evidence="5">
    <location>
        <begin position="1"/>
        <end position="170"/>
    </location>
</feature>
<dbReference type="InterPro" id="IPR043136">
    <property type="entry name" value="B30.2/SPRY_sf"/>
</dbReference>
<keyword evidence="4" id="KW-0472">Membrane</keyword>
<evidence type="ECO:0000256" key="3">
    <source>
        <dbReference type="ARBA" id="ARBA00022989"/>
    </source>
</evidence>
<dbReference type="Gene3D" id="2.60.120.920">
    <property type="match status" value="1"/>
</dbReference>
<reference evidence="6 7" key="1">
    <citation type="journal article" date="2016" name="Genome Biol. Evol.">
        <title>Divergent and convergent evolution of fungal pathogenicity.</title>
        <authorList>
            <person name="Shang Y."/>
            <person name="Xiao G."/>
            <person name="Zheng P."/>
            <person name="Cen K."/>
            <person name="Zhan S."/>
            <person name="Wang C."/>
        </authorList>
    </citation>
    <scope>NUCLEOTIDE SEQUENCE [LARGE SCALE GENOMIC DNA]</scope>
    <source>
        <strain evidence="6 7">ARSEF 2679</strain>
    </source>
</reference>
<evidence type="ECO:0000313" key="6">
    <source>
        <dbReference type="EMBL" id="OAA68806.1"/>
    </source>
</evidence>
<keyword evidence="3" id="KW-1133">Transmembrane helix</keyword>
<evidence type="ECO:0000313" key="7">
    <source>
        <dbReference type="Proteomes" id="UP000076744"/>
    </source>
</evidence>
<accession>A0A168AIU6</accession>
<feature type="compositionally biased region" description="Polar residues" evidence="5">
    <location>
        <begin position="19"/>
        <end position="44"/>
    </location>
</feature>
<dbReference type="OrthoDB" id="25503at2759"/>
<evidence type="ECO:0000256" key="2">
    <source>
        <dbReference type="ARBA" id="ARBA00022692"/>
    </source>
</evidence>
<feature type="compositionally biased region" description="Pro residues" evidence="5">
    <location>
        <begin position="81"/>
        <end position="93"/>
    </location>
</feature>
<proteinExistence type="predicted"/>
<evidence type="ECO:0000256" key="1">
    <source>
        <dbReference type="ARBA" id="ARBA00004370"/>
    </source>
</evidence>
<dbReference type="PANTHER" id="PTHR12864">
    <property type="entry name" value="RAN BINDING PROTEIN 9-RELATED"/>
    <property type="match status" value="1"/>
</dbReference>
<feature type="compositionally biased region" description="Polar residues" evidence="5">
    <location>
        <begin position="121"/>
        <end position="133"/>
    </location>
</feature>
<dbReference type="Proteomes" id="UP000076744">
    <property type="component" value="Unassembled WGS sequence"/>
</dbReference>
<dbReference type="GeneID" id="30019473"/>